<proteinExistence type="predicted"/>
<name>A0A0R0GD08_SOYBN</name>
<evidence type="ECO:0008006" key="4">
    <source>
        <dbReference type="Google" id="ProtNLM"/>
    </source>
</evidence>
<gene>
    <name evidence="1" type="ORF">GLYMA_15G199900</name>
</gene>
<dbReference type="SMR" id="A0A0R0GD08"/>
<keyword evidence="3" id="KW-1185">Reference proteome</keyword>
<dbReference type="AlphaFoldDB" id="A0A0R0GD08"/>
<organism evidence="1">
    <name type="scientific">Glycine max</name>
    <name type="common">Soybean</name>
    <name type="synonym">Glycine hispida</name>
    <dbReference type="NCBI Taxonomy" id="3847"/>
    <lineage>
        <taxon>Eukaryota</taxon>
        <taxon>Viridiplantae</taxon>
        <taxon>Streptophyta</taxon>
        <taxon>Embryophyta</taxon>
        <taxon>Tracheophyta</taxon>
        <taxon>Spermatophyta</taxon>
        <taxon>Magnoliopsida</taxon>
        <taxon>eudicotyledons</taxon>
        <taxon>Gunneridae</taxon>
        <taxon>Pentapetalae</taxon>
        <taxon>rosids</taxon>
        <taxon>fabids</taxon>
        <taxon>Fabales</taxon>
        <taxon>Fabaceae</taxon>
        <taxon>Papilionoideae</taxon>
        <taxon>50 kb inversion clade</taxon>
        <taxon>NPAAA clade</taxon>
        <taxon>indigoferoid/millettioid clade</taxon>
        <taxon>Phaseoleae</taxon>
        <taxon>Glycine</taxon>
        <taxon>Glycine subgen. Soja</taxon>
    </lineage>
</organism>
<reference evidence="2" key="2">
    <citation type="submission" date="2018-02" db="UniProtKB">
        <authorList>
            <consortium name="EnsemblPlants"/>
        </authorList>
    </citation>
    <scope>IDENTIFICATION</scope>
    <source>
        <strain evidence="2">Williams 82</strain>
    </source>
</reference>
<reference evidence="1" key="3">
    <citation type="submission" date="2018-07" db="EMBL/GenBank/DDBJ databases">
        <title>WGS assembly of Glycine max.</title>
        <authorList>
            <person name="Schmutz J."/>
            <person name="Cannon S."/>
            <person name="Schlueter J."/>
            <person name="Ma J."/>
            <person name="Mitros T."/>
            <person name="Nelson W."/>
            <person name="Hyten D."/>
            <person name="Song Q."/>
            <person name="Thelen J."/>
            <person name="Cheng J."/>
            <person name="Xu D."/>
            <person name="Hellsten U."/>
            <person name="May G."/>
            <person name="Yu Y."/>
            <person name="Sakurai T."/>
            <person name="Umezawa T."/>
            <person name="Bhattacharyya M."/>
            <person name="Sandhu D."/>
            <person name="Valliyodan B."/>
            <person name="Lindquist E."/>
            <person name="Peto M."/>
            <person name="Grant D."/>
            <person name="Shu S."/>
            <person name="Goodstein D."/>
            <person name="Barry K."/>
            <person name="Futrell-Griggs M."/>
            <person name="Abernathy B."/>
            <person name="Du J."/>
            <person name="Tian Z."/>
            <person name="Zhu L."/>
            <person name="Gill N."/>
            <person name="Joshi T."/>
            <person name="Libault M."/>
            <person name="Sethuraman A."/>
            <person name="Zhang X."/>
            <person name="Shinozaki K."/>
            <person name="Nguyen H."/>
            <person name="Wing R."/>
            <person name="Cregan P."/>
            <person name="Specht J."/>
            <person name="Grimwood J."/>
            <person name="Rokhsar D."/>
            <person name="Stacey G."/>
            <person name="Shoemaker R."/>
            <person name="Jackson S."/>
        </authorList>
    </citation>
    <scope>NUCLEOTIDE SEQUENCE</scope>
    <source>
        <tissue evidence="1">Callus</tissue>
    </source>
</reference>
<accession>A0A0R0GD08</accession>
<dbReference type="STRING" id="3847.A0A0R0GD08"/>
<dbReference type="Gramene" id="KRH12859">
    <property type="protein sequence ID" value="KRH12859"/>
    <property type="gene ID" value="GLYMA_15G199900"/>
</dbReference>
<protein>
    <recommendedName>
        <fullName evidence="4">Helitron helicase-like domain-containing protein</fullName>
    </recommendedName>
</protein>
<dbReference type="Proteomes" id="UP000008827">
    <property type="component" value="Chromosome 15"/>
</dbReference>
<dbReference type="EnsemblPlants" id="KRH12859">
    <property type="protein sequence ID" value="KRH12859"/>
    <property type="gene ID" value="GLYMA_15G199900"/>
</dbReference>
<reference evidence="1 2" key="1">
    <citation type="journal article" date="2010" name="Nature">
        <title>Genome sequence of the palaeopolyploid soybean.</title>
        <authorList>
            <person name="Schmutz J."/>
            <person name="Cannon S.B."/>
            <person name="Schlueter J."/>
            <person name="Ma J."/>
            <person name="Mitros T."/>
            <person name="Nelson W."/>
            <person name="Hyten D.L."/>
            <person name="Song Q."/>
            <person name="Thelen J.J."/>
            <person name="Cheng J."/>
            <person name="Xu D."/>
            <person name="Hellsten U."/>
            <person name="May G.D."/>
            <person name="Yu Y."/>
            <person name="Sakurai T."/>
            <person name="Umezawa T."/>
            <person name="Bhattacharyya M.K."/>
            <person name="Sandhu D."/>
            <person name="Valliyodan B."/>
            <person name="Lindquist E."/>
            <person name="Peto M."/>
            <person name="Grant D."/>
            <person name="Shu S."/>
            <person name="Goodstein D."/>
            <person name="Barry K."/>
            <person name="Futrell-Griggs M."/>
            <person name="Abernathy B."/>
            <person name="Du J."/>
            <person name="Tian Z."/>
            <person name="Zhu L."/>
            <person name="Gill N."/>
            <person name="Joshi T."/>
            <person name="Libault M."/>
            <person name="Sethuraman A."/>
            <person name="Zhang X.-C."/>
            <person name="Shinozaki K."/>
            <person name="Nguyen H.T."/>
            <person name="Wing R.A."/>
            <person name="Cregan P."/>
            <person name="Specht J."/>
            <person name="Grimwood J."/>
            <person name="Rokhsar D."/>
            <person name="Stacey G."/>
            <person name="Shoemaker R.C."/>
            <person name="Jackson S.A."/>
        </authorList>
    </citation>
    <scope>NUCLEOTIDE SEQUENCE</scope>
    <source>
        <strain evidence="2">cv. Williams 82</strain>
        <tissue evidence="1">Callus</tissue>
    </source>
</reference>
<dbReference type="InParanoid" id="A0A0R0GD08"/>
<dbReference type="EMBL" id="CM000848">
    <property type="protein sequence ID" value="KRH12859.1"/>
    <property type="molecule type" value="Genomic_DNA"/>
</dbReference>
<evidence type="ECO:0000313" key="3">
    <source>
        <dbReference type="Proteomes" id="UP000008827"/>
    </source>
</evidence>
<evidence type="ECO:0000313" key="2">
    <source>
        <dbReference type="EnsemblPlants" id="KRH12859"/>
    </source>
</evidence>
<sequence>MYVIKFQKQGLPHVCMLLILESNDKLRDPNSLVRVEIPKIEEESQLHDVVLKYMVHGTCRTLNPKSPSMKNSQCKKNYPKQFLEEICQGNDSHLEYRRRFDQPIPVNRNMTVNNRWWFLITLGCG</sequence>
<evidence type="ECO:0000313" key="1">
    <source>
        <dbReference type="EMBL" id="KRH12859.1"/>
    </source>
</evidence>